<dbReference type="AlphaFoldDB" id="A0A098SET6"/>
<dbReference type="InterPro" id="IPR003695">
    <property type="entry name" value="Ppx_GppA_N"/>
</dbReference>
<evidence type="ECO:0000313" key="2">
    <source>
        <dbReference type="EMBL" id="KGE89457.1"/>
    </source>
</evidence>
<dbReference type="PANTHER" id="PTHR30005:SF0">
    <property type="entry name" value="RETROGRADE REGULATION PROTEIN 2"/>
    <property type="match status" value="1"/>
</dbReference>
<dbReference type="EMBL" id="JPOS01000006">
    <property type="protein sequence ID" value="KGE89457.1"/>
    <property type="molecule type" value="Genomic_DNA"/>
</dbReference>
<reference evidence="2 3" key="1">
    <citation type="journal article" date="2014" name="Int. J. Syst. Evol. Microbiol.">
        <title>Phaeodactylibacter xiamenensis gen. nov., sp. nov., a member of the family Saprospiraceae isolated from the marine alga Phaeodactylum tricornutum.</title>
        <authorList>
            <person name="Chen Z.Jr."/>
            <person name="Lei X."/>
            <person name="Lai Q."/>
            <person name="Li Y."/>
            <person name="Zhang B."/>
            <person name="Zhang J."/>
            <person name="Zhang H."/>
            <person name="Yang L."/>
            <person name="Zheng W."/>
            <person name="Tian Y."/>
            <person name="Yu Z."/>
            <person name="Xu H.Jr."/>
            <person name="Zheng T."/>
        </authorList>
    </citation>
    <scope>NUCLEOTIDE SEQUENCE [LARGE SCALE GENOMIC DNA]</scope>
    <source>
        <strain evidence="2 3">KD52</strain>
    </source>
</reference>
<accession>A0A098SET6</accession>
<proteinExistence type="predicted"/>
<dbReference type="GO" id="GO:0016462">
    <property type="term" value="F:pyrophosphatase activity"/>
    <property type="evidence" value="ECO:0007669"/>
    <property type="project" value="TreeGrafter"/>
</dbReference>
<evidence type="ECO:0000313" key="3">
    <source>
        <dbReference type="Proteomes" id="UP000029736"/>
    </source>
</evidence>
<gene>
    <name evidence="2" type="ORF">IX84_02415</name>
</gene>
<dbReference type="Pfam" id="PF02541">
    <property type="entry name" value="Ppx-GppA"/>
    <property type="match status" value="1"/>
</dbReference>
<protein>
    <recommendedName>
        <fullName evidence="1">Ppx/GppA phosphatase N-terminal domain-containing protein</fullName>
    </recommendedName>
</protein>
<dbReference type="OrthoDB" id="9814545at2"/>
<dbReference type="RefSeq" id="WP_044216242.1">
    <property type="nucleotide sequence ID" value="NZ_JBKAGJ010000053.1"/>
</dbReference>
<name>A0A098SET6_9BACT</name>
<dbReference type="Gene3D" id="3.30.420.150">
    <property type="entry name" value="Exopolyphosphatase. Domain 2"/>
    <property type="match status" value="1"/>
</dbReference>
<dbReference type="InterPro" id="IPR043129">
    <property type="entry name" value="ATPase_NBD"/>
</dbReference>
<sequence length="304" mass="33667">MAQEQYAVIDLGTNTFHLLIAQPGTRTPIKEVYRERQFVQLAEEGIATIGAAPYQRALQTLHHFRAVLDQHQVPVEQVKAFGTAALRTASNGPDLVQKIKTTTGITVTTISGDEEARLIHKGVQLAVPDVEDRLLIMDIGGGSVEFIIAEQDRILWAQSFPIGVAVLYRDFHRSEPISSSEREQLCSFLQVKLQPLRTHLSEWPTPFLVGASGTFDVLEQFVGQRPETGYSSRVSKGAVQPFYEQVTGMTLEERYALPGMPKARAAMLSVALILVDEVIKMANTEEIIISAFAMKEGMLSELMQ</sequence>
<dbReference type="SUPFAM" id="SSF53067">
    <property type="entry name" value="Actin-like ATPase domain"/>
    <property type="match status" value="2"/>
</dbReference>
<comment type="caution">
    <text evidence="2">The sequence shown here is derived from an EMBL/GenBank/DDBJ whole genome shotgun (WGS) entry which is preliminary data.</text>
</comment>
<dbReference type="Gene3D" id="3.30.420.40">
    <property type="match status" value="1"/>
</dbReference>
<dbReference type="STRING" id="1524460.IX84_02415"/>
<dbReference type="InterPro" id="IPR050273">
    <property type="entry name" value="GppA/Ppx_hydrolase"/>
</dbReference>
<dbReference type="Proteomes" id="UP000029736">
    <property type="component" value="Unassembled WGS sequence"/>
</dbReference>
<dbReference type="PANTHER" id="PTHR30005">
    <property type="entry name" value="EXOPOLYPHOSPHATASE"/>
    <property type="match status" value="1"/>
</dbReference>
<organism evidence="2 3">
    <name type="scientific">Phaeodactylibacter xiamenensis</name>
    <dbReference type="NCBI Taxonomy" id="1524460"/>
    <lineage>
        <taxon>Bacteria</taxon>
        <taxon>Pseudomonadati</taxon>
        <taxon>Bacteroidota</taxon>
        <taxon>Saprospiria</taxon>
        <taxon>Saprospirales</taxon>
        <taxon>Haliscomenobacteraceae</taxon>
        <taxon>Phaeodactylibacter</taxon>
    </lineage>
</organism>
<evidence type="ECO:0000259" key="1">
    <source>
        <dbReference type="Pfam" id="PF02541"/>
    </source>
</evidence>
<keyword evidence="3" id="KW-1185">Reference proteome</keyword>
<feature type="domain" description="Ppx/GppA phosphatase N-terminal" evidence="1">
    <location>
        <begin position="29"/>
        <end position="303"/>
    </location>
</feature>